<dbReference type="Proteomes" id="UP000646548">
    <property type="component" value="Unassembled WGS sequence"/>
</dbReference>
<dbReference type="EMBL" id="WKFB01000519">
    <property type="protein sequence ID" value="KAF6720619.1"/>
    <property type="molecule type" value="Genomic_DNA"/>
</dbReference>
<evidence type="ECO:0000313" key="2">
    <source>
        <dbReference type="Proteomes" id="UP000646548"/>
    </source>
</evidence>
<protein>
    <submittedName>
        <fullName evidence="1">Uncharacterized protein</fullName>
    </submittedName>
</protein>
<evidence type="ECO:0000313" key="1">
    <source>
        <dbReference type="EMBL" id="KAF6720619.1"/>
    </source>
</evidence>
<proteinExistence type="predicted"/>
<accession>A0A834C052</accession>
<gene>
    <name evidence="1" type="ORF">FQA47_002273</name>
</gene>
<dbReference type="AlphaFoldDB" id="A0A834C052"/>
<comment type="caution">
    <text evidence="1">The sequence shown here is derived from an EMBL/GenBank/DDBJ whole genome shotgun (WGS) entry which is preliminary data.</text>
</comment>
<reference evidence="1" key="1">
    <citation type="journal article" name="BMC Genomics">
        <title>Long-read sequencing and de novo genome assembly of marine medaka (Oryzias melastigma).</title>
        <authorList>
            <person name="Liang P."/>
            <person name="Saqib H.S.A."/>
            <person name="Ni X."/>
            <person name="Shen Y."/>
        </authorList>
    </citation>
    <scope>NUCLEOTIDE SEQUENCE</scope>
    <source>
        <strain evidence="1">Bigg-433</strain>
    </source>
</reference>
<name>A0A834C052_ORYME</name>
<sequence length="152" mass="16908">MQRRLPFTSKRTHPKAGAAILPCGVRHYLTSVDTGQLPTAYTRTHTSGVTRGLHHMSVEECHRLSKPALFPPILGPTVTKRAAVGAGGGRNRNVIFLEQQTPKRPIHSSTPHRPLWSPAHAGLTTEPTQPGWWEFLHYRSSPQPHQGRIDTH</sequence>
<organism evidence="1 2">
    <name type="scientific">Oryzias melastigma</name>
    <name type="common">Marine medaka</name>
    <dbReference type="NCBI Taxonomy" id="30732"/>
    <lineage>
        <taxon>Eukaryota</taxon>
        <taxon>Metazoa</taxon>
        <taxon>Chordata</taxon>
        <taxon>Craniata</taxon>
        <taxon>Vertebrata</taxon>
        <taxon>Euteleostomi</taxon>
        <taxon>Actinopterygii</taxon>
        <taxon>Neopterygii</taxon>
        <taxon>Teleostei</taxon>
        <taxon>Neoteleostei</taxon>
        <taxon>Acanthomorphata</taxon>
        <taxon>Ovalentaria</taxon>
        <taxon>Atherinomorphae</taxon>
        <taxon>Beloniformes</taxon>
        <taxon>Adrianichthyidae</taxon>
        <taxon>Oryziinae</taxon>
        <taxon>Oryzias</taxon>
    </lineage>
</organism>